<name>B0DQR7_LACBS</name>
<sequence>MTGASKEVDHYGARTVNASNKGVSARQVACEGKSESAFEASMRVQEPYLCSPPPYISMLRLGCSSPYNSLRLESPRLHVPTLFAEATFHEDPHHHQDQSTIIPLTGQHAGPRASHEGYGERALPLHFWPFPDRRLRERSRIFNIPGLFKIIPRARSCKTKEIVGSSASSERAVSTVPFSSLYRTASSWSHESRIHLSIAVYHIQHHMQPVIVREELPEDHTDHHYPPTQTREVVATT</sequence>
<dbReference type="InParanoid" id="B0DQR7"/>
<gene>
    <name evidence="1" type="ORF">LACBIDRAFT_331847</name>
</gene>
<dbReference type="AlphaFoldDB" id="B0DQR7"/>
<organism evidence="2">
    <name type="scientific">Laccaria bicolor (strain S238N-H82 / ATCC MYA-4686)</name>
    <name type="common">Bicoloured deceiver</name>
    <name type="synonym">Laccaria laccata var. bicolor</name>
    <dbReference type="NCBI Taxonomy" id="486041"/>
    <lineage>
        <taxon>Eukaryota</taxon>
        <taxon>Fungi</taxon>
        <taxon>Dikarya</taxon>
        <taxon>Basidiomycota</taxon>
        <taxon>Agaricomycotina</taxon>
        <taxon>Agaricomycetes</taxon>
        <taxon>Agaricomycetidae</taxon>
        <taxon>Agaricales</taxon>
        <taxon>Agaricineae</taxon>
        <taxon>Hydnangiaceae</taxon>
        <taxon>Laccaria</taxon>
    </lineage>
</organism>
<dbReference type="EMBL" id="DS547126">
    <property type="protein sequence ID" value="EDR03163.1"/>
    <property type="molecule type" value="Genomic_DNA"/>
</dbReference>
<dbReference type="HOGENOM" id="CLU_1170811_0_0_1"/>
<keyword evidence="2" id="KW-1185">Reference proteome</keyword>
<proteinExistence type="predicted"/>
<dbReference type="GeneID" id="6081946"/>
<dbReference type="RefSeq" id="XP_001886304.1">
    <property type="nucleotide sequence ID" value="XM_001886269.1"/>
</dbReference>
<dbReference type="Proteomes" id="UP000001194">
    <property type="component" value="Unassembled WGS sequence"/>
</dbReference>
<evidence type="ECO:0000313" key="1">
    <source>
        <dbReference type="EMBL" id="EDR03163.1"/>
    </source>
</evidence>
<evidence type="ECO:0000313" key="2">
    <source>
        <dbReference type="Proteomes" id="UP000001194"/>
    </source>
</evidence>
<dbReference type="KEGG" id="lbc:LACBIDRAFT_331847"/>
<reference evidence="1 2" key="1">
    <citation type="journal article" date="2008" name="Nature">
        <title>The genome of Laccaria bicolor provides insights into mycorrhizal symbiosis.</title>
        <authorList>
            <person name="Martin F."/>
            <person name="Aerts A."/>
            <person name="Ahren D."/>
            <person name="Brun A."/>
            <person name="Danchin E.G.J."/>
            <person name="Duchaussoy F."/>
            <person name="Gibon J."/>
            <person name="Kohler A."/>
            <person name="Lindquist E."/>
            <person name="Pereda V."/>
            <person name="Salamov A."/>
            <person name="Shapiro H.J."/>
            <person name="Wuyts J."/>
            <person name="Blaudez D."/>
            <person name="Buee M."/>
            <person name="Brokstein P."/>
            <person name="Canbaeck B."/>
            <person name="Cohen D."/>
            <person name="Courty P.E."/>
            <person name="Coutinho P.M."/>
            <person name="Delaruelle C."/>
            <person name="Detter J.C."/>
            <person name="Deveau A."/>
            <person name="DiFazio S."/>
            <person name="Duplessis S."/>
            <person name="Fraissinet-Tachet L."/>
            <person name="Lucic E."/>
            <person name="Frey-Klett P."/>
            <person name="Fourrey C."/>
            <person name="Feussner I."/>
            <person name="Gay G."/>
            <person name="Grimwood J."/>
            <person name="Hoegger P.J."/>
            <person name="Jain P."/>
            <person name="Kilaru S."/>
            <person name="Labbe J."/>
            <person name="Lin Y.C."/>
            <person name="Legue V."/>
            <person name="Le Tacon F."/>
            <person name="Marmeisse R."/>
            <person name="Melayah D."/>
            <person name="Montanini B."/>
            <person name="Muratet M."/>
            <person name="Nehls U."/>
            <person name="Niculita-Hirzel H."/>
            <person name="Oudot-Le Secq M.P."/>
            <person name="Peter M."/>
            <person name="Quesneville H."/>
            <person name="Rajashekar B."/>
            <person name="Reich M."/>
            <person name="Rouhier N."/>
            <person name="Schmutz J."/>
            <person name="Yin T."/>
            <person name="Chalot M."/>
            <person name="Henrissat B."/>
            <person name="Kuees U."/>
            <person name="Lucas S."/>
            <person name="Van de Peer Y."/>
            <person name="Podila G.K."/>
            <person name="Polle A."/>
            <person name="Pukkila P.J."/>
            <person name="Richardson P.M."/>
            <person name="Rouze P."/>
            <person name="Sanders I.R."/>
            <person name="Stajich J.E."/>
            <person name="Tunlid A."/>
            <person name="Tuskan G."/>
            <person name="Grigoriev I.V."/>
        </authorList>
    </citation>
    <scope>NUCLEOTIDE SEQUENCE [LARGE SCALE GENOMIC DNA]</scope>
    <source>
        <strain evidence="2">S238N-H82 / ATCC MYA-4686</strain>
    </source>
</reference>
<accession>B0DQR7</accession>
<dbReference type="OrthoDB" id="2831558at2759"/>
<protein>
    <submittedName>
        <fullName evidence="1">Predicted protein</fullName>
    </submittedName>
</protein>